<dbReference type="KEGG" id="bfo:118421115"/>
<reference evidence="3" key="2">
    <citation type="submission" date="2025-08" db="UniProtKB">
        <authorList>
            <consortium name="RefSeq"/>
        </authorList>
    </citation>
    <scope>IDENTIFICATION</scope>
    <source>
        <strain evidence="3">S238N-H82</strain>
        <tissue evidence="3">Testes</tissue>
    </source>
</reference>
<dbReference type="OMA" id="KEPCENM"/>
<accession>A0A9J7LL50</accession>
<feature type="region of interest" description="Disordered" evidence="1">
    <location>
        <begin position="219"/>
        <end position="291"/>
    </location>
</feature>
<dbReference type="AlphaFoldDB" id="A0A9J7LL50"/>
<feature type="compositionally biased region" description="Basic and acidic residues" evidence="1">
    <location>
        <begin position="238"/>
        <end position="253"/>
    </location>
</feature>
<feature type="compositionally biased region" description="Polar residues" evidence="1">
    <location>
        <begin position="222"/>
        <end position="236"/>
    </location>
</feature>
<feature type="compositionally biased region" description="Polar residues" evidence="1">
    <location>
        <begin position="255"/>
        <end position="266"/>
    </location>
</feature>
<organism evidence="2 3">
    <name type="scientific">Branchiostoma floridae</name>
    <name type="common">Florida lancelet</name>
    <name type="synonym">Amphioxus</name>
    <dbReference type="NCBI Taxonomy" id="7739"/>
    <lineage>
        <taxon>Eukaryota</taxon>
        <taxon>Metazoa</taxon>
        <taxon>Chordata</taxon>
        <taxon>Cephalochordata</taxon>
        <taxon>Leptocardii</taxon>
        <taxon>Amphioxiformes</taxon>
        <taxon>Branchiostomatidae</taxon>
        <taxon>Branchiostoma</taxon>
    </lineage>
</organism>
<dbReference type="Gene3D" id="3.40.50.1110">
    <property type="entry name" value="SGNH hydrolase"/>
    <property type="match status" value="1"/>
</dbReference>
<dbReference type="OrthoDB" id="10056446at2759"/>
<sequence>MVYVGADTLQTNHTETISEAIDTTPNVEQTQPASHSTDRRQPVPTRDTREVRVYTDSIWKAVDTSRMFPNRSTSKEHASTIDHATKKMERVSDPKTAYVILHVASNDLDNSQRDTSSVQDCLDKTTELISCAKTSFPNATIVLSQVLPRGHNMDSNLNKNIKDYNQAVLQRSKDDSKTLYVRHKKLSTTRQLYKRDGIHLDDTTGTSLLVADVKRTMRSAENRSTYSGSGTYTPPDTSARERQGPRQRQDRQYHNARTPQHQSQDRPTGPRHDAGSYPLGDWSRRPNLHASQIPQQKIMDIAYKLSEMLMNI</sequence>
<dbReference type="InterPro" id="IPR036514">
    <property type="entry name" value="SGNH_hydro_sf"/>
</dbReference>
<name>A0A9J7LL50_BRAFL</name>
<evidence type="ECO:0000313" key="2">
    <source>
        <dbReference type="Proteomes" id="UP000001554"/>
    </source>
</evidence>
<dbReference type="RefSeq" id="XP_035684168.1">
    <property type="nucleotide sequence ID" value="XM_035828275.1"/>
</dbReference>
<feature type="region of interest" description="Disordered" evidence="1">
    <location>
        <begin position="70"/>
        <end position="89"/>
    </location>
</feature>
<dbReference type="GeneID" id="118421115"/>
<feature type="region of interest" description="Disordered" evidence="1">
    <location>
        <begin position="1"/>
        <end position="49"/>
    </location>
</feature>
<dbReference type="SUPFAM" id="SSF52266">
    <property type="entry name" value="SGNH hydrolase"/>
    <property type="match status" value="1"/>
</dbReference>
<protein>
    <submittedName>
        <fullName evidence="3">Uncharacterized protein LOC118421115</fullName>
    </submittedName>
</protein>
<gene>
    <name evidence="3" type="primary">LOC118421115</name>
</gene>
<feature type="compositionally biased region" description="Basic and acidic residues" evidence="1">
    <location>
        <begin position="36"/>
        <end position="49"/>
    </location>
</feature>
<feature type="compositionally biased region" description="Polar residues" evidence="1">
    <location>
        <begin position="8"/>
        <end position="35"/>
    </location>
</feature>
<evidence type="ECO:0000313" key="3">
    <source>
        <dbReference type="RefSeq" id="XP_035684168.1"/>
    </source>
</evidence>
<keyword evidence="2" id="KW-1185">Reference proteome</keyword>
<dbReference type="Proteomes" id="UP000001554">
    <property type="component" value="Chromosome 8"/>
</dbReference>
<reference evidence="2" key="1">
    <citation type="journal article" date="2020" name="Nat. Ecol. Evol.">
        <title>Deeply conserved synteny resolves early events in vertebrate evolution.</title>
        <authorList>
            <person name="Simakov O."/>
            <person name="Marletaz F."/>
            <person name="Yue J.X."/>
            <person name="O'Connell B."/>
            <person name="Jenkins J."/>
            <person name="Brandt A."/>
            <person name="Calef R."/>
            <person name="Tung C.H."/>
            <person name="Huang T.K."/>
            <person name="Schmutz J."/>
            <person name="Satoh N."/>
            <person name="Yu J.K."/>
            <person name="Putnam N.H."/>
            <person name="Green R.E."/>
            <person name="Rokhsar D.S."/>
        </authorList>
    </citation>
    <scope>NUCLEOTIDE SEQUENCE [LARGE SCALE GENOMIC DNA]</scope>
    <source>
        <strain evidence="2">S238N-H82</strain>
    </source>
</reference>
<evidence type="ECO:0000256" key="1">
    <source>
        <dbReference type="SAM" id="MobiDB-lite"/>
    </source>
</evidence>
<proteinExistence type="predicted"/>
<feature type="compositionally biased region" description="Basic and acidic residues" evidence="1">
    <location>
        <begin position="73"/>
        <end position="89"/>
    </location>
</feature>